<keyword evidence="3 6" id="KW-1133">Transmembrane helix</keyword>
<evidence type="ECO:0000259" key="7">
    <source>
        <dbReference type="PROSITE" id="PS50850"/>
    </source>
</evidence>
<dbReference type="Proteomes" id="UP000733379">
    <property type="component" value="Unassembled WGS sequence"/>
</dbReference>
<evidence type="ECO:0000256" key="1">
    <source>
        <dbReference type="ARBA" id="ARBA00004651"/>
    </source>
</evidence>
<evidence type="ECO:0000256" key="5">
    <source>
        <dbReference type="SAM" id="MobiDB-lite"/>
    </source>
</evidence>
<feature type="transmembrane region" description="Helical" evidence="6">
    <location>
        <begin position="415"/>
        <end position="435"/>
    </location>
</feature>
<feature type="transmembrane region" description="Helical" evidence="6">
    <location>
        <begin position="347"/>
        <end position="368"/>
    </location>
</feature>
<dbReference type="PANTHER" id="PTHR11662">
    <property type="entry name" value="SOLUTE CARRIER FAMILY 17"/>
    <property type="match status" value="1"/>
</dbReference>
<dbReference type="SUPFAM" id="SSF103473">
    <property type="entry name" value="MFS general substrate transporter"/>
    <property type="match status" value="1"/>
</dbReference>
<evidence type="ECO:0000256" key="3">
    <source>
        <dbReference type="ARBA" id="ARBA00022989"/>
    </source>
</evidence>
<evidence type="ECO:0000313" key="8">
    <source>
        <dbReference type="EMBL" id="MBU3065026.1"/>
    </source>
</evidence>
<comment type="subcellular location">
    <subcellularLocation>
        <location evidence="1">Cell membrane</location>
        <topology evidence="1">Multi-pass membrane protein</topology>
    </subcellularLocation>
</comment>
<reference evidence="8 9" key="1">
    <citation type="submission" date="2021-06" db="EMBL/GenBank/DDBJ databases">
        <title>Actinomycetes sequencing.</title>
        <authorList>
            <person name="Shan Q."/>
        </authorList>
    </citation>
    <scope>NUCLEOTIDE SEQUENCE [LARGE SCALE GENOMIC DNA]</scope>
    <source>
        <strain evidence="8 9">NEAU-G5</strain>
    </source>
</reference>
<dbReference type="InterPro" id="IPR011701">
    <property type="entry name" value="MFS"/>
</dbReference>
<dbReference type="RefSeq" id="WP_215920761.1">
    <property type="nucleotide sequence ID" value="NZ_JAHKNI010000009.1"/>
</dbReference>
<feature type="transmembrane region" description="Helical" evidence="6">
    <location>
        <begin position="158"/>
        <end position="180"/>
    </location>
</feature>
<feature type="transmembrane region" description="Helical" evidence="6">
    <location>
        <begin position="321"/>
        <end position="341"/>
    </location>
</feature>
<feature type="transmembrane region" description="Helical" evidence="6">
    <location>
        <begin position="186"/>
        <end position="203"/>
    </location>
</feature>
<keyword evidence="4 6" id="KW-0472">Membrane</keyword>
<keyword evidence="2 6" id="KW-0812">Transmembrane</keyword>
<dbReference type="PANTHER" id="PTHR11662:SF450">
    <property type="entry name" value="BLR1003 PROTEIN"/>
    <property type="match status" value="1"/>
</dbReference>
<feature type="region of interest" description="Disordered" evidence="5">
    <location>
        <begin position="212"/>
        <end position="233"/>
    </location>
</feature>
<protein>
    <submittedName>
        <fullName evidence="8">MFS transporter</fullName>
    </submittedName>
</protein>
<dbReference type="InterPro" id="IPR050382">
    <property type="entry name" value="MFS_Na/Anion_cotransporter"/>
</dbReference>
<feature type="domain" description="Major facilitator superfamily (MFS) profile" evidence="7">
    <location>
        <begin position="30"/>
        <end position="439"/>
    </location>
</feature>
<feature type="transmembrane region" description="Helical" evidence="6">
    <location>
        <begin position="27"/>
        <end position="43"/>
    </location>
</feature>
<feature type="transmembrane region" description="Helical" evidence="6">
    <location>
        <begin position="380"/>
        <end position="403"/>
    </location>
</feature>
<name>A0ABS6B5L6_9NOCA</name>
<sequence length="467" mass="48957">MSVNAKAAVRSAECDPEPPARYSSGRAWLITAALALFMVVNWGDKAALGLTAHALEKDLGLTSAQYGLAASSFFFLFGIGTVLGGILVNHIQTRWVLLTMAVLWAVVQFPMLGAASFSVLVASRVALGLAEGPALPVALHAVLKWFPDEMRDIPSSIVIGASAVGLVVAAPVISFIQVAWGWRWCFGAMGIAGLLWTVLWLCIGREGQVDEPIGPPEGPVQTSTTSSEDHEVTEPPVPYRRVFFARTWLCFALAGFACYFVTSLSTTWLPEYLESIRGLSTITTGNLIAGVAGFGALAMFGQGMISRRLIARGASTRWSRAGVAGVAVAVSGACLVGFTFLEGPLQLVLMLPAFSLYAASYAASSAAVAQISPAAQRGAVLGVLFGFLGAGGVVAPFVTGQLVQAAHGSAKGYNAVFLIGAALLAVSGLCVLLFADPERDARHLAPSVPFRSSRKSLTVTREKGHSQ</sequence>
<evidence type="ECO:0000256" key="6">
    <source>
        <dbReference type="SAM" id="Phobius"/>
    </source>
</evidence>
<keyword evidence="9" id="KW-1185">Reference proteome</keyword>
<feature type="transmembrane region" description="Helical" evidence="6">
    <location>
        <begin position="125"/>
        <end position="146"/>
    </location>
</feature>
<dbReference type="InterPro" id="IPR036259">
    <property type="entry name" value="MFS_trans_sf"/>
</dbReference>
<dbReference type="EMBL" id="JAHKNI010000009">
    <property type="protein sequence ID" value="MBU3065026.1"/>
    <property type="molecule type" value="Genomic_DNA"/>
</dbReference>
<gene>
    <name evidence="8" type="ORF">KO481_26280</name>
</gene>
<dbReference type="Pfam" id="PF07690">
    <property type="entry name" value="MFS_1"/>
    <property type="match status" value="1"/>
</dbReference>
<feature type="transmembrane region" description="Helical" evidence="6">
    <location>
        <begin position="63"/>
        <end position="88"/>
    </location>
</feature>
<dbReference type="InterPro" id="IPR020846">
    <property type="entry name" value="MFS_dom"/>
</dbReference>
<comment type="caution">
    <text evidence="8">The sequence shown here is derived from an EMBL/GenBank/DDBJ whole genome shotgun (WGS) entry which is preliminary data.</text>
</comment>
<feature type="transmembrane region" description="Helical" evidence="6">
    <location>
        <begin position="248"/>
        <end position="269"/>
    </location>
</feature>
<feature type="transmembrane region" description="Helical" evidence="6">
    <location>
        <begin position="95"/>
        <end position="119"/>
    </location>
</feature>
<proteinExistence type="predicted"/>
<dbReference type="PROSITE" id="PS50850">
    <property type="entry name" value="MFS"/>
    <property type="match status" value="1"/>
</dbReference>
<accession>A0ABS6B5L6</accession>
<evidence type="ECO:0000256" key="4">
    <source>
        <dbReference type="ARBA" id="ARBA00023136"/>
    </source>
</evidence>
<dbReference type="Gene3D" id="1.20.1250.20">
    <property type="entry name" value="MFS general substrate transporter like domains"/>
    <property type="match status" value="2"/>
</dbReference>
<feature type="transmembrane region" description="Helical" evidence="6">
    <location>
        <begin position="281"/>
        <end position="300"/>
    </location>
</feature>
<organism evidence="8 9">
    <name type="scientific">Nocardia albiluteola</name>
    <dbReference type="NCBI Taxonomy" id="2842303"/>
    <lineage>
        <taxon>Bacteria</taxon>
        <taxon>Bacillati</taxon>
        <taxon>Actinomycetota</taxon>
        <taxon>Actinomycetes</taxon>
        <taxon>Mycobacteriales</taxon>
        <taxon>Nocardiaceae</taxon>
        <taxon>Nocardia</taxon>
    </lineage>
</organism>
<feature type="region of interest" description="Disordered" evidence="5">
    <location>
        <begin position="1"/>
        <end position="20"/>
    </location>
</feature>
<evidence type="ECO:0000313" key="9">
    <source>
        <dbReference type="Proteomes" id="UP000733379"/>
    </source>
</evidence>
<evidence type="ECO:0000256" key="2">
    <source>
        <dbReference type="ARBA" id="ARBA00022692"/>
    </source>
</evidence>